<organism evidence="2 3">
    <name type="scientific">Ktedonosporobacter rubrisoli</name>
    <dbReference type="NCBI Taxonomy" id="2509675"/>
    <lineage>
        <taxon>Bacteria</taxon>
        <taxon>Bacillati</taxon>
        <taxon>Chloroflexota</taxon>
        <taxon>Ktedonobacteria</taxon>
        <taxon>Ktedonobacterales</taxon>
        <taxon>Ktedonosporobacteraceae</taxon>
        <taxon>Ktedonosporobacter</taxon>
    </lineage>
</organism>
<dbReference type="KEGG" id="kbs:EPA93_16725"/>
<evidence type="ECO:0000313" key="3">
    <source>
        <dbReference type="Proteomes" id="UP000290365"/>
    </source>
</evidence>
<sequence>MTRPDVTTAPKRLHILDDGEIEALYGRPCLNGDERTNMLFLAGNIRPTRLQEKGSTSGKPFRRGSPQRGPRRLITDGVPSNSIRSSLGQRKNWSFSAGEVVPF</sequence>
<reference evidence="2 3" key="1">
    <citation type="submission" date="2019-01" db="EMBL/GenBank/DDBJ databases">
        <title>Ktedonosporobacter rubrisoli SCAWS-G2.</title>
        <authorList>
            <person name="Huang Y."/>
            <person name="Yan B."/>
        </authorList>
    </citation>
    <scope>NUCLEOTIDE SEQUENCE [LARGE SCALE GENOMIC DNA]</scope>
    <source>
        <strain evidence="2 3">SCAWS-G2</strain>
    </source>
</reference>
<dbReference type="Proteomes" id="UP000290365">
    <property type="component" value="Chromosome"/>
</dbReference>
<accession>A0A4P6JQE3</accession>
<dbReference type="EMBL" id="CP035758">
    <property type="protein sequence ID" value="QBD77545.1"/>
    <property type="molecule type" value="Genomic_DNA"/>
</dbReference>
<dbReference type="RefSeq" id="WP_129888600.1">
    <property type="nucleotide sequence ID" value="NZ_CP035758.1"/>
</dbReference>
<dbReference type="AlphaFoldDB" id="A0A4P6JQE3"/>
<protein>
    <submittedName>
        <fullName evidence="2">Uncharacterized protein</fullName>
    </submittedName>
</protein>
<evidence type="ECO:0000313" key="2">
    <source>
        <dbReference type="EMBL" id="QBD77545.1"/>
    </source>
</evidence>
<proteinExistence type="predicted"/>
<evidence type="ECO:0000256" key="1">
    <source>
        <dbReference type="SAM" id="MobiDB-lite"/>
    </source>
</evidence>
<name>A0A4P6JQE3_KTERU</name>
<feature type="region of interest" description="Disordered" evidence="1">
    <location>
        <begin position="49"/>
        <end position="86"/>
    </location>
</feature>
<keyword evidence="3" id="KW-1185">Reference proteome</keyword>
<gene>
    <name evidence="2" type="ORF">EPA93_16725</name>
</gene>